<keyword evidence="7" id="KW-0963">Cytoplasm</keyword>
<dbReference type="PANTHER" id="PTHR23135:SF4">
    <property type="entry name" value="UDP-N-ACETYLMURAMOYL-L-ALANYL-D-GLUTAMATE--2,6-DIAMINOPIMELATE LIGASE MURE HOMOLOG, CHLOROPLASTIC"/>
    <property type="match status" value="1"/>
</dbReference>
<comment type="pathway">
    <text evidence="7 8">Cell wall biogenesis; peptidoglycan biosynthesis.</text>
</comment>
<comment type="catalytic activity">
    <reaction evidence="7">
        <text>UDP-N-acetyl-alpha-D-muramoyl-L-alanyl-D-glutamate + meso-2,6-diaminopimelate + ATP = UDP-N-acetyl-alpha-D-muramoyl-L-alanyl-gamma-D-glutamyl-meso-2,6-diaminopimelate + ADP + phosphate + H(+)</text>
        <dbReference type="Rhea" id="RHEA:23676"/>
        <dbReference type="ChEBI" id="CHEBI:15378"/>
        <dbReference type="ChEBI" id="CHEBI:30616"/>
        <dbReference type="ChEBI" id="CHEBI:43474"/>
        <dbReference type="ChEBI" id="CHEBI:57791"/>
        <dbReference type="ChEBI" id="CHEBI:83900"/>
        <dbReference type="ChEBI" id="CHEBI:83905"/>
        <dbReference type="ChEBI" id="CHEBI:456216"/>
        <dbReference type="EC" id="6.3.2.13"/>
    </reaction>
</comment>
<comment type="caution">
    <text evidence="7">Lacks conserved residue(s) required for the propagation of feature annotation.</text>
</comment>
<comment type="PTM">
    <text evidence="7">Carboxylation is probably crucial for Mg(2+) binding and, consequently, for the gamma-phosphate positioning of ATP.</text>
</comment>
<dbReference type="SUPFAM" id="SSF53244">
    <property type="entry name" value="MurD-like peptide ligases, peptide-binding domain"/>
    <property type="match status" value="1"/>
</dbReference>
<dbReference type="Pfam" id="PF02875">
    <property type="entry name" value="Mur_ligase_C"/>
    <property type="match status" value="1"/>
</dbReference>
<evidence type="ECO:0000256" key="8">
    <source>
        <dbReference type="RuleBase" id="RU004135"/>
    </source>
</evidence>
<reference evidence="12 13" key="1">
    <citation type="submission" date="2011-04" db="EMBL/GenBank/DDBJ databases">
        <title>The complete genome of Thermodesulfobium narugense DSM 14796.</title>
        <authorList>
            <consortium name="US DOE Joint Genome Institute (JGI-PGF)"/>
            <person name="Lucas S."/>
            <person name="Han J."/>
            <person name="Lapidus A."/>
            <person name="Bruce D."/>
            <person name="Goodwin L."/>
            <person name="Pitluck S."/>
            <person name="Peters L."/>
            <person name="Kyrpides N."/>
            <person name="Mavromatis K."/>
            <person name="Pagani I."/>
            <person name="Ivanova N."/>
            <person name="Ovchinnikova G."/>
            <person name="Zhang X."/>
            <person name="Saunders L."/>
            <person name="Detter J.C."/>
            <person name="Tapia R."/>
            <person name="Han C."/>
            <person name="Land M."/>
            <person name="Hauser L."/>
            <person name="Markowitz V."/>
            <person name="Cheng J.-F."/>
            <person name="Hugenholtz P."/>
            <person name="Woyke T."/>
            <person name="Wu D."/>
            <person name="Spring S."/>
            <person name="Schroeder M."/>
            <person name="Brambilla E."/>
            <person name="Klenk H.-P."/>
            <person name="Eisen J.A."/>
        </authorList>
    </citation>
    <scope>NUCLEOTIDE SEQUENCE [LARGE SCALE GENOMIC DNA]</scope>
    <source>
        <strain evidence="12 13">DSM 14796</strain>
    </source>
</reference>
<feature type="binding site" evidence="7">
    <location>
        <position position="463"/>
    </location>
    <ligand>
        <name>meso-2,6-diaminopimelate</name>
        <dbReference type="ChEBI" id="CHEBI:57791"/>
    </ligand>
</feature>
<dbReference type="HAMAP" id="MF_00208">
    <property type="entry name" value="MurE"/>
    <property type="match status" value="1"/>
</dbReference>
<dbReference type="STRING" id="747365.Thena_0660"/>
<dbReference type="NCBIfam" id="TIGR01085">
    <property type="entry name" value="murE"/>
    <property type="match status" value="1"/>
</dbReference>
<evidence type="ECO:0000256" key="6">
    <source>
        <dbReference type="ARBA" id="ARBA00023316"/>
    </source>
</evidence>
<evidence type="ECO:0000259" key="10">
    <source>
        <dbReference type="Pfam" id="PF02875"/>
    </source>
</evidence>
<comment type="similarity">
    <text evidence="1 7">Belongs to the MurCDEF family. MurE subfamily.</text>
</comment>
<evidence type="ECO:0000259" key="9">
    <source>
        <dbReference type="Pfam" id="PF01225"/>
    </source>
</evidence>
<dbReference type="InterPro" id="IPR005761">
    <property type="entry name" value="UDP-N-AcMur-Glu-dNH2Pim_ligase"/>
</dbReference>
<dbReference type="GO" id="GO:0051301">
    <property type="term" value="P:cell division"/>
    <property type="evidence" value="ECO:0007669"/>
    <property type="project" value="UniProtKB-KW"/>
</dbReference>
<keyword evidence="7" id="KW-0460">Magnesium</keyword>
<dbReference type="Pfam" id="PF01225">
    <property type="entry name" value="Mur_ligase"/>
    <property type="match status" value="1"/>
</dbReference>
<sequence length="487" mass="55236">MTVKELFDKSNIRIEDIKEHYPGEFFNSQVAGISYNSKEIKKGYLFFAIKGNRIDGHEFIQEAFKNKAIGAVVEKDVDYVNTIKVRSTLQALRETSLVFYDYPFKKLFLGSVTGTNGKSTITWILSHAVNKLLGKSFALGTLGWMHAGKIIRKTSNTTPESKDICELLDQAIQLDMKYGFLEVSSHALKLGRLHGIQFDAALFTNLARDHMDFHPSVEDYFETKKSLFTSTYLKENAFVVINIDDLYGINLYNGIKDFRKASFSLENEKASFFGKFEPVDRGVCLLVEGQKVFAPIYGRFNASNLLGAYTFLRMMGIEKDKLGDAFVDLVAPYGRLECVQTKPFKIWIDYAHTPDGLEKVLKSLRDMVEKKIILVFGAGGNRDKGKRPIMGRIAAQFSDYTIITSDNPRYEDPMSIIDEIKSGFLSVKNSNFEILSDRREAIKRAIEIARDNDAIIIAGKGHEDYQEINGVKYPFSDKEVVKELIHR</sequence>
<feature type="domain" description="Mur ligase N-terminal catalytic" evidence="9">
    <location>
        <begin position="30"/>
        <end position="76"/>
    </location>
</feature>
<gene>
    <name evidence="7" type="primary">murE</name>
    <name evidence="12" type="ORF">Thena_0660</name>
</gene>
<comment type="subcellular location">
    <subcellularLocation>
        <location evidence="7 8">Cytoplasm</location>
    </subcellularLocation>
</comment>
<dbReference type="Proteomes" id="UP000011765">
    <property type="component" value="Chromosome"/>
</dbReference>
<proteinExistence type="inferred from homology"/>
<dbReference type="UniPathway" id="UPA00219"/>
<organism evidence="12 13">
    <name type="scientific">Thermodesulfobium narugense DSM 14796</name>
    <dbReference type="NCBI Taxonomy" id="747365"/>
    <lineage>
        <taxon>Bacteria</taxon>
        <taxon>Pseudomonadati</taxon>
        <taxon>Thermodesulfobiota</taxon>
        <taxon>Thermodesulfobiia</taxon>
        <taxon>Thermodesulfobiales</taxon>
        <taxon>Thermodesulfobiaceae</taxon>
        <taxon>Thermodesulfobium</taxon>
    </lineage>
</organism>
<dbReference type="InterPro" id="IPR036615">
    <property type="entry name" value="Mur_ligase_C_dom_sf"/>
</dbReference>
<dbReference type="HOGENOM" id="CLU_022291_4_1_9"/>
<accession>M1E732</accession>
<feature type="binding site" evidence="7">
    <location>
        <position position="459"/>
    </location>
    <ligand>
        <name>meso-2,6-diaminopimelate</name>
        <dbReference type="ChEBI" id="CHEBI:57791"/>
    </ligand>
</feature>
<dbReference type="GO" id="GO:0005737">
    <property type="term" value="C:cytoplasm"/>
    <property type="evidence" value="ECO:0007669"/>
    <property type="project" value="UniProtKB-SubCell"/>
</dbReference>
<dbReference type="InterPro" id="IPR004101">
    <property type="entry name" value="Mur_ligase_C"/>
</dbReference>
<evidence type="ECO:0000313" key="12">
    <source>
        <dbReference type="EMBL" id="AEE14295.1"/>
    </source>
</evidence>
<evidence type="ECO:0000259" key="11">
    <source>
        <dbReference type="Pfam" id="PF08245"/>
    </source>
</evidence>
<dbReference type="GO" id="GO:0008765">
    <property type="term" value="F:UDP-N-acetylmuramoylalanyl-D-glutamate-2,6-diaminopimelate ligase activity"/>
    <property type="evidence" value="ECO:0007669"/>
    <property type="project" value="UniProtKB-UniRule"/>
</dbReference>
<protein>
    <recommendedName>
        <fullName evidence="7">UDP-N-acetylmuramoyl-L-alanyl-D-glutamate--2,6-diaminopimelate ligase</fullName>
        <ecNumber evidence="7">6.3.2.13</ecNumber>
    </recommendedName>
    <alternativeName>
        <fullName evidence="7">Meso-A2pm-adding enzyme</fullName>
    </alternativeName>
    <alternativeName>
        <fullName evidence="7">Meso-diaminopimelate-adding enzyme</fullName>
    </alternativeName>
    <alternativeName>
        <fullName evidence="7">UDP-MurNAc-L-Ala-D-Glu:meso-diaminopimelate ligase</fullName>
    </alternativeName>
    <alternativeName>
        <fullName evidence="7">UDP-MurNAc-tripeptide synthetase</fullName>
    </alternativeName>
    <alternativeName>
        <fullName evidence="7">UDP-N-acetylmuramyl-tripeptide synthetase</fullName>
    </alternativeName>
</protein>
<dbReference type="NCBIfam" id="NF001126">
    <property type="entry name" value="PRK00139.1-4"/>
    <property type="match status" value="1"/>
</dbReference>
<evidence type="ECO:0000256" key="4">
    <source>
        <dbReference type="ARBA" id="ARBA00022984"/>
    </source>
</evidence>
<feature type="binding site" evidence="7">
    <location>
        <begin position="406"/>
        <end position="409"/>
    </location>
    <ligand>
        <name>meso-2,6-diaminopimelate</name>
        <dbReference type="ChEBI" id="CHEBI:57791"/>
    </ligand>
</feature>
<feature type="short sequence motif" description="Meso-diaminopimelate recognition motif" evidence="7">
    <location>
        <begin position="406"/>
        <end position="409"/>
    </location>
</feature>
<feature type="binding site" evidence="7">
    <location>
        <position position="184"/>
    </location>
    <ligand>
        <name>UDP-N-acetyl-alpha-D-muramoyl-L-alanyl-D-glutamate</name>
        <dbReference type="ChEBI" id="CHEBI:83900"/>
    </ligand>
</feature>
<keyword evidence="5 7" id="KW-0131">Cell cycle</keyword>
<feature type="modified residue" description="N6-carboxylysine" evidence="7">
    <location>
        <position position="224"/>
    </location>
</feature>
<dbReference type="KEGG" id="tnr:Thena_0660"/>
<dbReference type="GO" id="GO:0009252">
    <property type="term" value="P:peptidoglycan biosynthetic process"/>
    <property type="evidence" value="ECO:0007669"/>
    <property type="project" value="UniProtKB-UniRule"/>
</dbReference>
<feature type="binding site" evidence="7">
    <location>
        <position position="156"/>
    </location>
    <ligand>
        <name>UDP-N-acetyl-alpha-D-muramoyl-L-alanyl-D-glutamate</name>
        <dbReference type="ChEBI" id="CHEBI:83900"/>
    </ligand>
</feature>
<dbReference type="PANTHER" id="PTHR23135">
    <property type="entry name" value="MUR LIGASE FAMILY MEMBER"/>
    <property type="match status" value="1"/>
</dbReference>
<dbReference type="Pfam" id="PF08245">
    <property type="entry name" value="Mur_ligase_M"/>
    <property type="match status" value="1"/>
</dbReference>
<feature type="binding site" evidence="7">
    <location>
        <position position="382"/>
    </location>
    <ligand>
        <name>meso-2,6-diaminopimelate</name>
        <dbReference type="ChEBI" id="CHEBI:57791"/>
    </ligand>
</feature>
<comment type="cofactor">
    <cofactor evidence="7">
        <name>Mg(2+)</name>
        <dbReference type="ChEBI" id="CHEBI:18420"/>
    </cofactor>
</comment>
<dbReference type="InterPro" id="IPR000713">
    <property type="entry name" value="Mur_ligase_N"/>
</dbReference>
<feature type="binding site" evidence="7">
    <location>
        <begin position="157"/>
        <end position="158"/>
    </location>
    <ligand>
        <name>UDP-N-acetyl-alpha-D-muramoyl-L-alanyl-D-glutamate</name>
        <dbReference type="ChEBI" id="CHEBI:83900"/>
    </ligand>
</feature>
<dbReference type="GO" id="GO:0005524">
    <property type="term" value="F:ATP binding"/>
    <property type="evidence" value="ECO:0007669"/>
    <property type="project" value="UniProtKB-UniRule"/>
</dbReference>
<feature type="domain" description="Mur ligase C-terminal" evidence="10">
    <location>
        <begin position="334"/>
        <end position="461"/>
    </location>
</feature>
<feature type="domain" description="Mur ligase central" evidence="11">
    <location>
        <begin position="112"/>
        <end position="309"/>
    </location>
</feature>
<keyword evidence="4 7" id="KW-0573">Peptidoglycan synthesis</keyword>
<dbReference type="Gene3D" id="3.90.190.20">
    <property type="entry name" value="Mur ligase, C-terminal domain"/>
    <property type="match status" value="1"/>
</dbReference>
<keyword evidence="6 7" id="KW-0961">Cell wall biogenesis/degradation</keyword>
<dbReference type="eggNOG" id="COG0769">
    <property type="taxonomic scope" value="Bacteria"/>
</dbReference>
<dbReference type="GO" id="GO:0071555">
    <property type="term" value="P:cell wall organization"/>
    <property type="evidence" value="ECO:0007669"/>
    <property type="project" value="UniProtKB-KW"/>
</dbReference>
<dbReference type="RefSeq" id="WP_013756022.1">
    <property type="nucleotide sequence ID" value="NC_015499.1"/>
</dbReference>
<evidence type="ECO:0000256" key="2">
    <source>
        <dbReference type="ARBA" id="ARBA00022618"/>
    </source>
</evidence>
<dbReference type="Gene3D" id="3.40.1390.10">
    <property type="entry name" value="MurE/MurF, N-terminal domain"/>
    <property type="match status" value="1"/>
</dbReference>
<dbReference type="EMBL" id="CP002690">
    <property type="protein sequence ID" value="AEE14295.1"/>
    <property type="molecule type" value="Genomic_DNA"/>
</dbReference>
<keyword evidence="2 7" id="KW-0132">Cell division</keyword>
<keyword evidence="7 12" id="KW-0436">Ligase</keyword>
<evidence type="ECO:0000256" key="1">
    <source>
        <dbReference type="ARBA" id="ARBA00005898"/>
    </source>
</evidence>
<keyword evidence="3 7" id="KW-0133">Cell shape</keyword>
<dbReference type="AlphaFoldDB" id="M1E732"/>
<feature type="binding site" evidence="7">
    <location>
        <position position="37"/>
    </location>
    <ligand>
        <name>UDP-N-acetyl-alpha-D-muramoyl-L-alanyl-D-glutamate</name>
        <dbReference type="ChEBI" id="CHEBI:83900"/>
    </ligand>
</feature>
<comment type="function">
    <text evidence="7">Catalyzes the addition of meso-diaminopimelic acid to the nucleotide precursor UDP-N-acetylmuramoyl-L-alanyl-D-glutamate (UMAG) in the biosynthesis of bacterial cell-wall peptidoglycan.</text>
</comment>
<dbReference type="GO" id="GO:0008360">
    <property type="term" value="P:regulation of cell shape"/>
    <property type="evidence" value="ECO:0007669"/>
    <property type="project" value="UniProtKB-KW"/>
</dbReference>
<evidence type="ECO:0000256" key="7">
    <source>
        <dbReference type="HAMAP-Rule" id="MF_00208"/>
    </source>
</evidence>
<keyword evidence="13" id="KW-1185">Reference proteome</keyword>
<dbReference type="InterPro" id="IPR013221">
    <property type="entry name" value="Mur_ligase_cen"/>
</dbReference>
<name>M1E732_9BACT</name>
<dbReference type="SUPFAM" id="SSF63418">
    <property type="entry name" value="MurE/MurF N-terminal domain"/>
    <property type="match status" value="1"/>
</dbReference>
<dbReference type="InterPro" id="IPR036565">
    <property type="entry name" value="Mur-like_cat_sf"/>
</dbReference>
<evidence type="ECO:0000256" key="3">
    <source>
        <dbReference type="ARBA" id="ARBA00022960"/>
    </source>
</evidence>
<evidence type="ECO:0000313" key="13">
    <source>
        <dbReference type="Proteomes" id="UP000011765"/>
    </source>
</evidence>
<keyword evidence="7" id="KW-0547">Nucleotide-binding</keyword>
<dbReference type="InterPro" id="IPR035911">
    <property type="entry name" value="MurE/MurF_N"/>
</dbReference>
<dbReference type="GO" id="GO:0000287">
    <property type="term" value="F:magnesium ion binding"/>
    <property type="evidence" value="ECO:0007669"/>
    <property type="project" value="UniProtKB-UniRule"/>
</dbReference>
<dbReference type="EC" id="6.3.2.13" evidence="7"/>
<feature type="binding site" evidence="7">
    <location>
        <position position="192"/>
    </location>
    <ligand>
        <name>UDP-N-acetyl-alpha-D-muramoyl-L-alanyl-D-glutamate</name>
        <dbReference type="ChEBI" id="CHEBI:83900"/>
    </ligand>
</feature>
<dbReference type="SUPFAM" id="SSF53623">
    <property type="entry name" value="MurD-like peptide ligases, catalytic domain"/>
    <property type="match status" value="1"/>
</dbReference>
<feature type="binding site" evidence="7">
    <location>
        <begin position="114"/>
        <end position="120"/>
    </location>
    <ligand>
        <name>ATP</name>
        <dbReference type="ChEBI" id="CHEBI:30616"/>
    </ligand>
</feature>
<evidence type="ECO:0000256" key="5">
    <source>
        <dbReference type="ARBA" id="ARBA00023306"/>
    </source>
</evidence>
<keyword evidence="7" id="KW-0067">ATP-binding</keyword>
<dbReference type="Gene3D" id="3.40.1190.10">
    <property type="entry name" value="Mur-like, catalytic domain"/>
    <property type="match status" value="1"/>
</dbReference>